<dbReference type="GO" id="GO:0016616">
    <property type="term" value="F:oxidoreductase activity, acting on the CH-OH group of donors, NAD or NADP as acceptor"/>
    <property type="evidence" value="ECO:0007669"/>
    <property type="project" value="TreeGrafter"/>
</dbReference>
<organism evidence="5 6">
    <name type="scientific">Pseudoroseicyclus aestuarii</name>
    <dbReference type="NCBI Taxonomy" id="1795041"/>
    <lineage>
        <taxon>Bacteria</taxon>
        <taxon>Pseudomonadati</taxon>
        <taxon>Pseudomonadota</taxon>
        <taxon>Alphaproteobacteria</taxon>
        <taxon>Rhodobacterales</taxon>
        <taxon>Paracoccaceae</taxon>
        <taxon>Pseudoroseicyclus</taxon>
    </lineage>
</organism>
<dbReference type="Pfam" id="PF01370">
    <property type="entry name" value="Epimerase"/>
    <property type="match status" value="1"/>
</dbReference>
<protein>
    <submittedName>
        <fullName evidence="5">Nucleoside-diphosphate-sugar epimerase</fullName>
    </submittedName>
</protein>
<reference evidence="5 6" key="1">
    <citation type="submission" date="2018-06" db="EMBL/GenBank/DDBJ databases">
        <title>Genomic Encyclopedia of Type Strains, Phase III (KMG-III): the genomes of soil and plant-associated and newly described type strains.</title>
        <authorList>
            <person name="Whitman W."/>
        </authorList>
    </citation>
    <scope>NUCLEOTIDE SEQUENCE [LARGE SCALE GENOMIC DNA]</scope>
    <source>
        <strain evidence="5 6">CECT 9025</strain>
    </source>
</reference>
<evidence type="ECO:0000256" key="2">
    <source>
        <dbReference type="ARBA" id="ARBA00023445"/>
    </source>
</evidence>
<gene>
    <name evidence="5" type="ORF">DFP88_102489</name>
</gene>
<dbReference type="EMBL" id="QJTE01000002">
    <property type="protein sequence ID" value="PYE84686.1"/>
    <property type="molecule type" value="Genomic_DNA"/>
</dbReference>
<evidence type="ECO:0000313" key="6">
    <source>
        <dbReference type="Proteomes" id="UP000248311"/>
    </source>
</evidence>
<dbReference type="SUPFAM" id="SSF51735">
    <property type="entry name" value="NAD(P)-binding Rossmann-fold domains"/>
    <property type="match status" value="1"/>
</dbReference>
<dbReference type="AlphaFoldDB" id="A0A318SWE2"/>
<dbReference type="Proteomes" id="UP000248311">
    <property type="component" value="Unassembled WGS sequence"/>
</dbReference>
<accession>A0A318SWE2</accession>
<keyword evidence="6" id="KW-1185">Reference proteome</keyword>
<evidence type="ECO:0000256" key="3">
    <source>
        <dbReference type="SAM" id="MobiDB-lite"/>
    </source>
</evidence>
<feature type="domain" description="NAD-dependent epimerase/dehydratase" evidence="4">
    <location>
        <begin position="5"/>
        <end position="252"/>
    </location>
</feature>
<sequence>MTLLTVAGASGLVGSTITAEALARGYTVRGTLRDATDTAKRDSLMSLPGAKERLTLVSADTSDPASFDAACEGADAIFVACFPPIYKAADGTPATQLDRQRGWDEIVAPVVDGCRTVLQAAARQGVGTVLLCSSTSSTNPPEPVEVKTEDNAVSSGEQQMAAGKYTSAEKIYMEEMAQALCDEAGMRLCIFLPTMMLGPVLPHLQGNESLGLVRGMIEGRPQHERIPTGSISAAHVGDVAKLFLAGYEQPEARGRYFAVRDSWPVADFYAELGRLLPDAPQPLPPEGEIEAPTRFDFTRQRSLGVTMRDIPEVLAETVAFLRGKQG</sequence>
<feature type="region of interest" description="Disordered" evidence="3">
    <location>
        <begin position="137"/>
        <end position="159"/>
    </location>
</feature>
<evidence type="ECO:0000259" key="4">
    <source>
        <dbReference type="Pfam" id="PF01370"/>
    </source>
</evidence>
<evidence type="ECO:0000256" key="1">
    <source>
        <dbReference type="ARBA" id="ARBA00023002"/>
    </source>
</evidence>
<evidence type="ECO:0000313" key="5">
    <source>
        <dbReference type="EMBL" id="PYE84686.1"/>
    </source>
</evidence>
<keyword evidence="1" id="KW-0560">Oxidoreductase</keyword>
<dbReference type="RefSeq" id="WP_110813754.1">
    <property type="nucleotide sequence ID" value="NZ_QJTE01000002.1"/>
</dbReference>
<comment type="caution">
    <text evidence="5">The sequence shown here is derived from an EMBL/GenBank/DDBJ whole genome shotgun (WGS) entry which is preliminary data.</text>
</comment>
<proteinExistence type="inferred from homology"/>
<dbReference type="PANTHER" id="PTHR10366">
    <property type="entry name" value="NAD DEPENDENT EPIMERASE/DEHYDRATASE"/>
    <property type="match status" value="1"/>
</dbReference>
<dbReference type="InterPro" id="IPR001509">
    <property type="entry name" value="Epimerase_deHydtase"/>
</dbReference>
<name>A0A318SWE2_9RHOB</name>
<dbReference type="Gene3D" id="3.40.50.720">
    <property type="entry name" value="NAD(P)-binding Rossmann-like Domain"/>
    <property type="match status" value="1"/>
</dbReference>
<dbReference type="InterPro" id="IPR036291">
    <property type="entry name" value="NAD(P)-bd_dom_sf"/>
</dbReference>
<dbReference type="PANTHER" id="PTHR10366:SF564">
    <property type="entry name" value="STEROL-4-ALPHA-CARBOXYLATE 3-DEHYDROGENASE, DECARBOXYLATING"/>
    <property type="match status" value="1"/>
</dbReference>
<comment type="similarity">
    <text evidence="2">Belongs to the NAD(P)-dependent epimerase/dehydratase family. Dihydroflavonol-4-reductase subfamily.</text>
</comment>
<dbReference type="InterPro" id="IPR050425">
    <property type="entry name" value="NAD(P)_dehydrat-like"/>
</dbReference>
<dbReference type="OrthoDB" id="9778052at2"/>